<gene>
    <name evidence="1" type="ORF">SAE02_62110</name>
</gene>
<evidence type="ECO:0000313" key="1">
    <source>
        <dbReference type="EMBL" id="GEO42063.1"/>
    </source>
</evidence>
<dbReference type="CDD" id="cd00093">
    <property type="entry name" value="HTH_XRE"/>
    <property type="match status" value="1"/>
</dbReference>
<dbReference type="GO" id="GO:0003677">
    <property type="term" value="F:DNA binding"/>
    <property type="evidence" value="ECO:0007669"/>
    <property type="project" value="InterPro"/>
</dbReference>
<dbReference type="EMBL" id="BJYZ01000035">
    <property type="protein sequence ID" value="GEO42063.1"/>
    <property type="molecule type" value="Genomic_DNA"/>
</dbReference>
<dbReference type="AlphaFoldDB" id="A0A512DZZ7"/>
<keyword evidence="2" id="KW-1185">Reference proteome</keyword>
<name>A0A512DZZ7_9PROT</name>
<protein>
    <recommendedName>
        <fullName evidence="3">HTH cro/C1-type domain-containing protein</fullName>
    </recommendedName>
</protein>
<dbReference type="SUPFAM" id="SSF47413">
    <property type="entry name" value="lambda repressor-like DNA-binding domains"/>
    <property type="match status" value="1"/>
</dbReference>
<reference evidence="1 2" key="1">
    <citation type="submission" date="2019-07" db="EMBL/GenBank/DDBJ databases">
        <title>Whole genome shotgun sequence of Skermanella aerolata NBRC 106429.</title>
        <authorList>
            <person name="Hosoyama A."/>
            <person name="Uohara A."/>
            <person name="Ohji S."/>
            <person name="Ichikawa N."/>
        </authorList>
    </citation>
    <scope>NUCLEOTIDE SEQUENCE [LARGE SCALE GENOMIC DNA]</scope>
    <source>
        <strain evidence="1 2">NBRC 106429</strain>
    </source>
</reference>
<dbReference type="Pfam" id="PF15731">
    <property type="entry name" value="MqsA_antitoxin"/>
    <property type="match status" value="1"/>
</dbReference>
<dbReference type="Proteomes" id="UP000321523">
    <property type="component" value="Unassembled WGS sequence"/>
</dbReference>
<comment type="caution">
    <text evidence="1">The sequence shown here is derived from an EMBL/GenBank/DDBJ whole genome shotgun (WGS) entry which is preliminary data.</text>
</comment>
<dbReference type="InterPro" id="IPR010982">
    <property type="entry name" value="Lambda_DNA-bd_dom_sf"/>
</dbReference>
<dbReference type="RefSeq" id="WP_169789436.1">
    <property type="nucleotide sequence ID" value="NZ_BJYZ01000035.1"/>
</dbReference>
<organism evidence="1 2">
    <name type="scientific">Skermanella aerolata</name>
    <dbReference type="NCBI Taxonomy" id="393310"/>
    <lineage>
        <taxon>Bacteria</taxon>
        <taxon>Pseudomonadati</taxon>
        <taxon>Pseudomonadota</taxon>
        <taxon>Alphaproteobacteria</taxon>
        <taxon>Rhodospirillales</taxon>
        <taxon>Azospirillaceae</taxon>
        <taxon>Skermanella</taxon>
    </lineage>
</organism>
<dbReference type="InterPro" id="IPR022452">
    <property type="entry name" value="MqsA"/>
</dbReference>
<accession>A0A512DZZ7</accession>
<dbReference type="Gene3D" id="1.10.260.40">
    <property type="entry name" value="lambda repressor-like DNA-binding domains"/>
    <property type="match status" value="2"/>
</dbReference>
<evidence type="ECO:0000313" key="2">
    <source>
        <dbReference type="Proteomes" id="UP000321523"/>
    </source>
</evidence>
<dbReference type="InterPro" id="IPR001387">
    <property type="entry name" value="Cro/C1-type_HTH"/>
</dbReference>
<proteinExistence type="predicted"/>
<dbReference type="InterPro" id="IPR032758">
    <property type="entry name" value="MqsA/HigA-2"/>
</dbReference>
<dbReference type="NCBIfam" id="TIGR03830">
    <property type="entry name" value="CxxCG_CxxCG_HTH"/>
    <property type="match status" value="1"/>
</dbReference>
<evidence type="ECO:0008006" key="3">
    <source>
        <dbReference type="Google" id="ProtNLM"/>
    </source>
</evidence>
<sequence>MSRNEHLPDTTCPACGQVGRVSRFARRETIDVRGLELEVEKFLRHCEACDAEFENTRDPDWRIEGYEKYREVKGMLSPARIKAWRREYDLKQAEVTSLLGWGEVTLGRYENGSLQTEAHDKRLAELMDPSHLAAMIAAHPETMQTERRREILARIRQAQGLLSPEDVVALRSKYGFNAEEMERLMAIPEGTWGRWEGGDEIQGKAADLLMREMAEHPDVVRSLLERSGLESVAVRNTLQRIDEDVERRVAEAIIRQFGALNGIDVQQLARIATGEIRKAQPAILATMGQAAASRPIA</sequence>